<dbReference type="RefSeq" id="WP_107536974.1">
    <property type="nucleotide sequence ID" value="NZ_BMDF01000002.1"/>
</dbReference>
<dbReference type="OrthoDB" id="9801454at2"/>
<comment type="similarity">
    <text evidence="1">Belongs to the CinA family.</text>
</comment>
<name>A0A2T4PSQ8_9STAP</name>
<dbReference type="Gene3D" id="3.40.980.10">
    <property type="entry name" value="MoaB/Mog-like domain"/>
    <property type="match status" value="1"/>
</dbReference>
<gene>
    <name evidence="1" type="primary">cinA</name>
    <name evidence="3" type="ORF">BU072_07870</name>
</gene>
<feature type="domain" description="MoaB/Mog" evidence="2">
    <location>
        <begin position="4"/>
        <end position="171"/>
    </location>
</feature>
<dbReference type="InterPro" id="IPR050101">
    <property type="entry name" value="CinA"/>
</dbReference>
<dbReference type="InterPro" id="IPR008135">
    <property type="entry name" value="Competence-induced_CinA"/>
</dbReference>
<evidence type="ECO:0000256" key="1">
    <source>
        <dbReference type="HAMAP-Rule" id="MF_00226"/>
    </source>
</evidence>
<dbReference type="NCBIfam" id="TIGR00177">
    <property type="entry name" value="molyb_syn"/>
    <property type="match status" value="1"/>
</dbReference>
<dbReference type="AlphaFoldDB" id="A0A2T4PSQ8"/>
<evidence type="ECO:0000313" key="4">
    <source>
        <dbReference type="Proteomes" id="UP000241209"/>
    </source>
</evidence>
<dbReference type="CDD" id="cd00885">
    <property type="entry name" value="cinA"/>
    <property type="match status" value="1"/>
</dbReference>
<sequence>MKVSILSVGTEILLGQIANTNAQFISKVLNGLGASVMRHVAVGDNPARLEKTFKEELANHDVVILTGGLGPTKDDLTKQTVAQVLDKNLETNKQSMDHIEQYFKRENRTMTPNNRQQALVIEGSEVLNNDFGMAPGMYLEVDDKKVVLLPGPPKELQPMVNQYLVPYFLNEERVIFSESLKFAGIGESSLETELMDLIDQQTNPTIAPLAGQHEVSLRITANANTKQQAIELIKPVKAEILNRIGEYYYGSDDLTIEEAVFNELNQSFVIYDEITDGILYSRLKLSEHHKAYLKAYIVKNDWSDRVLNISEQDSTEEIANKLKEAFEVDSIIVLSQNDKESTVYISHMQKSKIFISSLSQSYAGKRDRISNIALIEYLNLLRQDS</sequence>
<dbReference type="PIRSF" id="PIRSF006728">
    <property type="entry name" value="CinA"/>
    <property type="match status" value="1"/>
</dbReference>
<dbReference type="SUPFAM" id="SSF53218">
    <property type="entry name" value="Molybdenum cofactor biosynthesis proteins"/>
    <property type="match status" value="1"/>
</dbReference>
<accession>A0A2T4PSQ8</accession>
<dbReference type="InterPro" id="IPR036425">
    <property type="entry name" value="MoaB/Mog-like_dom_sf"/>
</dbReference>
<dbReference type="Pfam" id="PF00994">
    <property type="entry name" value="MoCF_biosynth"/>
    <property type="match status" value="1"/>
</dbReference>
<reference evidence="3 4" key="1">
    <citation type="journal article" date="2016" name="Front. Microbiol.">
        <title>Comprehensive Phylogenetic Analysis of Bovine Non-aureus Staphylococci Species Based on Whole-Genome Sequencing.</title>
        <authorList>
            <person name="Naushad S."/>
            <person name="Barkema H.W."/>
            <person name="Luby C."/>
            <person name="Condas L.A."/>
            <person name="Nobrega D.B."/>
            <person name="Carson D.A."/>
            <person name="De Buck J."/>
        </authorList>
    </citation>
    <scope>NUCLEOTIDE SEQUENCE [LARGE SCALE GENOMIC DNA]</scope>
    <source>
        <strain evidence="3 4">SNUC 2204</strain>
    </source>
</reference>
<evidence type="ECO:0000259" key="2">
    <source>
        <dbReference type="SMART" id="SM00852"/>
    </source>
</evidence>
<dbReference type="SMART" id="SM00852">
    <property type="entry name" value="MoCF_biosynth"/>
    <property type="match status" value="1"/>
</dbReference>
<dbReference type="Pfam" id="PF18146">
    <property type="entry name" value="CinA_KH"/>
    <property type="match status" value="1"/>
</dbReference>
<dbReference type="NCBIfam" id="TIGR00200">
    <property type="entry name" value="cinA_nterm"/>
    <property type="match status" value="1"/>
</dbReference>
<dbReference type="PANTHER" id="PTHR13939:SF0">
    <property type="entry name" value="NMN AMIDOHYDROLASE-LIKE PROTEIN YFAY"/>
    <property type="match status" value="1"/>
</dbReference>
<dbReference type="GeneID" id="64116198"/>
<evidence type="ECO:0000313" key="3">
    <source>
        <dbReference type="EMBL" id="PTI29420.1"/>
    </source>
</evidence>
<dbReference type="STRING" id="1167632.GCA_000286335_00073"/>
<organism evidence="3 4">
    <name type="scientific">Mammaliicoccus vitulinus</name>
    <dbReference type="NCBI Taxonomy" id="71237"/>
    <lineage>
        <taxon>Bacteria</taxon>
        <taxon>Bacillati</taxon>
        <taxon>Bacillota</taxon>
        <taxon>Bacilli</taxon>
        <taxon>Bacillales</taxon>
        <taxon>Staphylococcaceae</taxon>
        <taxon>Mammaliicoccus</taxon>
    </lineage>
</organism>
<proteinExistence type="inferred from homology"/>
<dbReference type="Gene3D" id="3.30.70.2860">
    <property type="match status" value="1"/>
</dbReference>
<dbReference type="EMBL" id="PZFK01000014">
    <property type="protein sequence ID" value="PTI29420.1"/>
    <property type="molecule type" value="Genomic_DNA"/>
</dbReference>
<dbReference type="PANTHER" id="PTHR13939">
    <property type="entry name" value="NICOTINAMIDE-NUCLEOTIDE AMIDOHYDROLASE PNCC"/>
    <property type="match status" value="1"/>
</dbReference>
<comment type="caution">
    <text evidence="3">The sequence shown here is derived from an EMBL/GenBank/DDBJ whole genome shotgun (WGS) entry which is preliminary data.</text>
</comment>
<dbReference type="HAMAP" id="MF_00226_B">
    <property type="entry name" value="CinA_B"/>
    <property type="match status" value="1"/>
</dbReference>
<dbReference type="InterPro" id="IPR041424">
    <property type="entry name" value="CinA_KH"/>
</dbReference>
<dbReference type="Proteomes" id="UP000241209">
    <property type="component" value="Unassembled WGS sequence"/>
</dbReference>
<protein>
    <recommendedName>
        <fullName evidence="1">Putative competence-damage inducible protein</fullName>
    </recommendedName>
</protein>
<dbReference type="InterPro" id="IPR001453">
    <property type="entry name" value="MoaB/Mog_dom"/>
</dbReference>